<sequence>MRFTYGKVYGYLFDGYWLVESGHHSLNIQTLLCE</sequence>
<evidence type="ECO:0000313" key="1">
    <source>
        <dbReference type="EMBL" id="QBZ83234.1"/>
    </source>
</evidence>
<accession>A0A4V1C8V6</accession>
<name>A0A4V1C8V6_9GAMM</name>
<evidence type="ECO:0000313" key="2">
    <source>
        <dbReference type="Proteomes" id="UP000296201"/>
    </source>
</evidence>
<dbReference type="EMBL" id="CP032096">
    <property type="protein sequence ID" value="QBZ83234.1"/>
    <property type="molecule type" value="Genomic_DNA"/>
</dbReference>
<organism evidence="1 2">
    <name type="scientific">Hydrogenovibrio crunogenus</name>
    <dbReference type="NCBI Taxonomy" id="39765"/>
    <lineage>
        <taxon>Bacteria</taxon>
        <taxon>Pseudomonadati</taxon>
        <taxon>Pseudomonadota</taxon>
        <taxon>Gammaproteobacteria</taxon>
        <taxon>Thiotrichales</taxon>
        <taxon>Piscirickettsiaceae</taxon>
        <taxon>Hydrogenovibrio</taxon>
    </lineage>
</organism>
<gene>
    <name evidence="1" type="ORF">GHNINEIG_01282</name>
</gene>
<keyword evidence="2" id="KW-1185">Reference proteome</keyword>
<dbReference type="Proteomes" id="UP000296201">
    <property type="component" value="Chromosome"/>
</dbReference>
<reference evidence="1 2" key="1">
    <citation type="submission" date="2018-08" db="EMBL/GenBank/DDBJ databases">
        <title>Horizontal acquisition of hydrogen conversion ability and other habitat adaptations in Hydrogenovibrio crunogenus strains.</title>
        <authorList>
            <person name="Gonnella G."/>
            <person name="Adam N."/>
            <person name="Perner M."/>
        </authorList>
    </citation>
    <scope>NUCLEOTIDE SEQUENCE [LARGE SCALE GENOMIC DNA]</scope>
    <source>
        <strain evidence="1 2">SP-41</strain>
    </source>
</reference>
<dbReference type="AlphaFoldDB" id="A0A4V1C8V6"/>
<protein>
    <submittedName>
        <fullName evidence="1">Uncharacterized protein</fullName>
    </submittedName>
</protein>
<proteinExistence type="predicted"/>